<gene>
    <name evidence="2" type="ORF">SAMN05444972_10611</name>
</gene>
<dbReference type="Proteomes" id="UP000198660">
    <property type="component" value="Unassembled WGS sequence"/>
</dbReference>
<accession>A0A1I6RXA3</accession>
<keyword evidence="1" id="KW-0812">Transmembrane</keyword>
<evidence type="ECO:0000256" key="1">
    <source>
        <dbReference type="SAM" id="Phobius"/>
    </source>
</evidence>
<dbReference type="RefSeq" id="WP_091836756.1">
    <property type="nucleotide sequence ID" value="NZ_FPAA01000006.1"/>
</dbReference>
<reference evidence="3" key="1">
    <citation type="submission" date="2016-10" db="EMBL/GenBank/DDBJ databases">
        <authorList>
            <person name="Varghese N."/>
            <person name="Submissions S."/>
        </authorList>
    </citation>
    <scope>NUCLEOTIDE SEQUENCE [LARGE SCALE GENOMIC DNA]</scope>
    <source>
        <strain evidence="3">DSM 45789</strain>
    </source>
</reference>
<feature type="transmembrane region" description="Helical" evidence="1">
    <location>
        <begin position="157"/>
        <end position="176"/>
    </location>
</feature>
<protein>
    <recommendedName>
        <fullName evidence="4">YtkA-like</fullName>
    </recommendedName>
</protein>
<evidence type="ECO:0000313" key="3">
    <source>
        <dbReference type="Proteomes" id="UP000198660"/>
    </source>
</evidence>
<keyword evidence="3" id="KW-1185">Reference proteome</keyword>
<evidence type="ECO:0008006" key="4">
    <source>
        <dbReference type="Google" id="ProtNLM"/>
    </source>
</evidence>
<dbReference type="EMBL" id="FPAA01000006">
    <property type="protein sequence ID" value="SFS69329.1"/>
    <property type="molecule type" value="Genomic_DNA"/>
</dbReference>
<organism evidence="2 3">
    <name type="scientific">Marininema halotolerans</name>
    <dbReference type="NCBI Taxonomy" id="1155944"/>
    <lineage>
        <taxon>Bacteria</taxon>
        <taxon>Bacillati</taxon>
        <taxon>Bacillota</taxon>
        <taxon>Bacilli</taxon>
        <taxon>Bacillales</taxon>
        <taxon>Thermoactinomycetaceae</taxon>
        <taxon>Marininema</taxon>
    </lineage>
</organism>
<sequence>MKPSMITICLHLLLWFLAGSFLLLPVKTFADDQVHLSTKPKLSNVIPHDQPTQLTFHFTNKKGNPIKNARVRYRLHHPSGNPLFSTDFPLVENKTMIEGETLITNGTLQFSETLPIRGTYTATFHVRPTNPKDPSFQSFSQTNHFTIHEKPTKVMKGSTLFMGLVLLGAVAGIIIGRGHKRSVLP</sequence>
<evidence type="ECO:0000313" key="2">
    <source>
        <dbReference type="EMBL" id="SFS69329.1"/>
    </source>
</evidence>
<name>A0A1I6RXA3_9BACL</name>
<keyword evidence="1" id="KW-0472">Membrane</keyword>
<dbReference type="AlphaFoldDB" id="A0A1I6RXA3"/>
<proteinExistence type="predicted"/>
<keyword evidence="1" id="KW-1133">Transmembrane helix</keyword>